<comment type="caution">
    <text evidence="1">The sequence shown here is derived from an EMBL/GenBank/DDBJ whole genome shotgun (WGS) entry which is preliminary data.</text>
</comment>
<sequence length="152" mass="17224">MESLSQVEDMVCLRVAWWFKYLGGGSMDLITHMLLNIVECCLHSRMSKFSNLGEWIPSQVDMLQFNVDGSAMVLRVRRVLVECRGIMMVPVSWIINDGFGSVKHAQIIQDIRAFLNNSSQISVLFCPRSFNCIVDHLAKKGSRISGEVKNWG</sequence>
<protein>
    <submittedName>
        <fullName evidence="1">Uncharacterized protein</fullName>
    </submittedName>
</protein>
<accession>A0AAD9X3R2</accession>
<dbReference type="AlphaFoldDB" id="A0AAD9X3R2"/>
<organism evidence="1 2">
    <name type="scientific">Dipteronia dyeriana</name>
    <dbReference type="NCBI Taxonomy" id="168575"/>
    <lineage>
        <taxon>Eukaryota</taxon>
        <taxon>Viridiplantae</taxon>
        <taxon>Streptophyta</taxon>
        <taxon>Embryophyta</taxon>
        <taxon>Tracheophyta</taxon>
        <taxon>Spermatophyta</taxon>
        <taxon>Magnoliopsida</taxon>
        <taxon>eudicotyledons</taxon>
        <taxon>Gunneridae</taxon>
        <taxon>Pentapetalae</taxon>
        <taxon>rosids</taxon>
        <taxon>malvids</taxon>
        <taxon>Sapindales</taxon>
        <taxon>Sapindaceae</taxon>
        <taxon>Hippocastanoideae</taxon>
        <taxon>Acereae</taxon>
        <taxon>Dipteronia</taxon>
    </lineage>
</organism>
<gene>
    <name evidence="1" type="ORF">Ddye_012131</name>
</gene>
<evidence type="ECO:0000313" key="2">
    <source>
        <dbReference type="Proteomes" id="UP001280121"/>
    </source>
</evidence>
<name>A0AAD9X3R2_9ROSI</name>
<keyword evidence="2" id="KW-1185">Reference proteome</keyword>
<proteinExistence type="predicted"/>
<feature type="non-terminal residue" evidence="1">
    <location>
        <position position="152"/>
    </location>
</feature>
<dbReference type="EMBL" id="JANJYI010000004">
    <property type="protein sequence ID" value="KAK2652275.1"/>
    <property type="molecule type" value="Genomic_DNA"/>
</dbReference>
<evidence type="ECO:0000313" key="1">
    <source>
        <dbReference type="EMBL" id="KAK2652275.1"/>
    </source>
</evidence>
<reference evidence="1" key="1">
    <citation type="journal article" date="2023" name="Plant J.">
        <title>Genome sequences and population genomics provide insights into the demographic history, inbreeding, and mutation load of two 'living fossil' tree species of Dipteronia.</title>
        <authorList>
            <person name="Feng Y."/>
            <person name="Comes H.P."/>
            <person name="Chen J."/>
            <person name="Zhu S."/>
            <person name="Lu R."/>
            <person name="Zhang X."/>
            <person name="Li P."/>
            <person name="Qiu J."/>
            <person name="Olsen K.M."/>
            <person name="Qiu Y."/>
        </authorList>
    </citation>
    <scope>NUCLEOTIDE SEQUENCE</scope>
    <source>
        <strain evidence="1">KIB01</strain>
    </source>
</reference>
<dbReference type="Proteomes" id="UP001280121">
    <property type="component" value="Unassembled WGS sequence"/>
</dbReference>